<evidence type="ECO:0000313" key="3">
    <source>
        <dbReference type="Proteomes" id="UP001221757"/>
    </source>
</evidence>
<evidence type="ECO:0000313" key="2">
    <source>
        <dbReference type="EMBL" id="KAJ7654162.1"/>
    </source>
</evidence>
<sequence length="360" mass="39370">MATRKSGSRRPNAYLPGTLRSGKEFAIHGAIILEDFDVLHHLQAVRVQNNKAENASNNALLASPTSDSPPPKNEIRFQDVTATPLPAVPLSGGACGQEQQKLGTPLKQIVRKHVAQAKPLRISTNPDNYPVTSTGWGGIHDKTIPQRQYMLEELKSEFGMTVIDWDGQSSRPLIGMESRIIAVLGGRPNNPKYVRLTEEAARQLDAARGQLNFTPSQAEGHCGAFSSVSYGISFGGGQERPGNLAHTLATSRIMETLFTMDGHLVLWDLKLVIRFPPGSTILILSAILRHSNVLIQANETRYSFTQFTTAGLFCWVDNSFKSDLTVAEETRNNPEHKLSEPRLVSLVGKTELIPSSVGRG</sequence>
<name>A0AAD7CMT4_MYCRO</name>
<reference evidence="2" key="1">
    <citation type="submission" date="2023-03" db="EMBL/GenBank/DDBJ databases">
        <title>Massive genome expansion in bonnet fungi (Mycena s.s.) driven by repeated elements and novel gene families across ecological guilds.</title>
        <authorList>
            <consortium name="Lawrence Berkeley National Laboratory"/>
            <person name="Harder C.B."/>
            <person name="Miyauchi S."/>
            <person name="Viragh M."/>
            <person name="Kuo A."/>
            <person name="Thoen E."/>
            <person name="Andreopoulos B."/>
            <person name="Lu D."/>
            <person name="Skrede I."/>
            <person name="Drula E."/>
            <person name="Henrissat B."/>
            <person name="Morin E."/>
            <person name="Kohler A."/>
            <person name="Barry K."/>
            <person name="LaButti K."/>
            <person name="Morin E."/>
            <person name="Salamov A."/>
            <person name="Lipzen A."/>
            <person name="Mereny Z."/>
            <person name="Hegedus B."/>
            <person name="Baldrian P."/>
            <person name="Stursova M."/>
            <person name="Weitz H."/>
            <person name="Taylor A."/>
            <person name="Grigoriev I.V."/>
            <person name="Nagy L.G."/>
            <person name="Martin F."/>
            <person name="Kauserud H."/>
        </authorList>
    </citation>
    <scope>NUCLEOTIDE SEQUENCE</scope>
    <source>
        <strain evidence="2">CBHHK067</strain>
    </source>
</reference>
<accession>A0AAD7CMT4</accession>
<proteinExistence type="predicted"/>
<organism evidence="2 3">
    <name type="scientific">Mycena rosella</name>
    <name type="common">Pink bonnet</name>
    <name type="synonym">Agaricus rosellus</name>
    <dbReference type="NCBI Taxonomy" id="1033263"/>
    <lineage>
        <taxon>Eukaryota</taxon>
        <taxon>Fungi</taxon>
        <taxon>Dikarya</taxon>
        <taxon>Basidiomycota</taxon>
        <taxon>Agaricomycotina</taxon>
        <taxon>Agaricomycetes</taxon>
        <taxon>Agaricomycetidae</taxon>
        <taxon>Agaricales</taxon>
        <taxon>Marasmiineae</taxon>
        <taxon>Mycenaceae</taxon>
        <taxon>Mycena</taxon>
    </lineage>
</organism>
<dbReference type="AlphaFoldDB" id="A0AAD7CMT4"/>
<evidence type="ECO:0000256" key="1">
    <source>
        <dbReference type="SAM" id="MobiDB-lite"/>
    </source>
</evidence>
<gene>
    <name evidence="2" type="ORF">B0H17DRAFT_1214488</name>
</gene>
<dbReference type="Proteomes" id="UP001221757">
    <property type="component" value="Unassembled WGS sequence"/>
</dbReference>
<dbReference type="Gene3D" id="3.60.130.30">
    <property type="match status" value="1"/>
</dbReference>
<keyword evidence="3" id="KW-1185">Reference proteome</keyword>
<comment type="caution">
    <text evidence="2">The sequence shown here is derived from an EMBL/GenBank/DDBJ whole genome shotgun (WGS) entry which is preliminary data.</text>
</comment>
<feature type="region of interest" description="Disordered" evidence="1">
    <location>
        <begin position="56"/>
        <end position="75"/>
    </location>
</feature>
<protein>
    <submittedName>
        <fullName evidence="2">Uncharacterized protein</fullName>
    </submittedName>
</protein>
<dbReference type="EMBL" id="JARKIE010000327">
    <property type="protein sequence ID" value="KAJ7654162.1"/>
    <property type="molecule type" value="Genomic_DNA"/>
</dbReference>